<keyword evidence="4" id="KW-0653">Protein transport</keyword>
<dbReference type="Gene3D" id="1.25.10.10">
    <property type="entry name" value="Leucine-rich Repeat Variant"/>
    <property type="match status" value="1"/>
</dbReference>
<dbReference type="GO" id="GO:0031267">
    <property type="term" value="F:small GTPase binding"/>
    <property type="evidence" value="ECO:0007669"/>
    <property type="project" value="InterPro"/>
</dbReference>
<organism evidence="7 8">
    <name type="scientific">Dimargaris verticillata</name>
    <dbReference type="NCBI Taxonomy" id="2761393"/>
    <lineage>
        <taxon>Eukaryota</taxon>
        <taxon>Fungi</taxon>
        <taxon>Fungi incertae sedis</taxon>
        <taxon>Zoopagomycota</taxon>
        <taxon>Kickxellomycotina</taxon>
        <taxon>Dimargaritomycetes</taxon>
        <taxon>Dimargaritales</taxon>
        <taxon>Dimargaritaceae</taxon>
        <taxon>Dimargaris</taxon>
    </lineage>
</organism>
<keyword evidence="8" id="KW-1185">Reference proteome</keyword>
<dbReference type="Proteomes" id="UP001151582">
    <property type="component" value="Unassembled WGS sequence"/>
</dbReference>
<dbReference type="InterPro" id="IPR058669">
    <property type="entry name" value="TPR_IPO7/11-like"/>
</dbReference>
<evidence type="ECO:0000256" key="4">
    <source>
        <dbReference type="ARBA" id="ARBA00022927"/>
    </source>
</evidence>
<dbReference type="EMBL" id="JANBQB010000010">
    <property type="protein sequence ID" value="KAJ1984794.1"/>
    <property type="molecule type" value="Genomic_DNA"/>
</dbReference>
<reference evidence="7" key="1">
    <citation type="submission" date="2022-07" db="EMBL/GenBank/DDBJ databases">
        <title>Phylogenomic reconstructions and comparative analyses of Kickxellomycotina fungi.</title>
        <authorList>
            <person name="Reynolds N.K."/>
            <person name="Stajich J.E."/>
            <person name="Barry K."/>
            <person name="Grigoriev I.V."/>
            <person name="Crous P."/>
            <person name="Smith M.E."/>
        </authorList>
    </citation>
    <scope>NUCLEOTIDE SEQUENCE</scope>
    <source>
        <strain evidence="7">RSA 567</strain>
    </source>
</reference>
<dbReference type="Pfam" id="PF03810">
    <property type="entry name" value="IBN_N"/>
    <property type="match status" value="1"/>
</dbReference>
<dbReference type="PROSITE" id="PS50166">
    <property type="entry name" value="IMPORTIN_B_NT"/>
    <property type="match status" value="1"/>
</dbReference>
<sequence>MDQTVYEAIAQTLSADANVRVQAELTLRQLENDSQFPISLMQCALAPECALPQRQAAVFALKHYVDKHWSRQSQRFEEPELPAEPKAYIRSRIVQGLADGESKIRVGVAYVISEIAQYDWPEDWPELFDYLLHWLKAGAPEQVQATMCVYAEFVRRDMTEEQLDQLAALLPELYRIVSQESVYGPETRARAVAVFRDCLEVLVLVSYDQPGVADRHVKPILLQWEQQFAHCFQQPTIYQAVPQGPAYNLALKVEMLKAIKTTLRFLPKDSPLLTNALEWVVKDLDTLQAPFVQGYVQSADAQAWSIPQGEAEYRNFGLDTYLFACFDFMCETLTRAAVRPYLITGHGAAVEPTPFLANLLTLIIPFMQISQEQIETWNDDIDQFIADEDDESLNFNVRIYAQDVVKTLLDKYPTATVAALGQVAPRFESQAAQAREHALSHWWMVLEACLVAIGLAAEDITETYKTPANRLAFDLPGLFEHVVFEMARCHQPFARGRALVFTGQFCEALPQNVTQPFVETASAALTDTNEALPVQISALRALSHFCRQCPRDQIAPYQASIVAGIVRLRNHLTLDTLLVALETLHTALGISAEVAAQLEADVGPFILGVWQQYPAEPLISSLVVDVLSELANNPHCYNQFQARVIPILSQVLNAPDTDGGVIASALDLLAGLIRSGPTPLPTGYVETIFPELVALLQRNDDHAILQNGQECFTWLVAKDLDHLVRWHDGANRSGLSILLEFAAYMLQPQQSESSALFVGDLLTKLIQKGYSHIAPMATNLINTIVTKLASAKTASFIQSLVLVIAHLILVDPATAVTNLAQTTMHGQNGLTIVVQHWCEEYECFNGVYALKASAVAMSKLYRQAEPLLSQMAIKGDLVVSQADAPETYTTVPATAKIVKLFIADIHNDIDQRTARAAAKLQSLHQGTNAEGDEDWEDVDDDDDEALLAPAEDYADLLDFGALEDSGFDDEDRDVIDSPIYQLNLKVSYGEYLVGFLRETAQQGPKTLVDMSNQYMNAKEQQTLQSVVAGQ</sequence>
<evidence type="ECO:0000256" key="3">
    <source>
        <dbReference type="ARBA" id="ARBA00022448"/>
    </source>
</evidence>
<dbReference type="GO" id="GO:0005829">
    <property type="term" value="C:cytosol"/>
    <property type="evidence" value="ECO:0007669"/>
    <property type="project" value="TreeGrafter"/>
</dbReference>
<keyword evidence="5" id="KW-0539">Nucleus</keyword>
<dbReference type="OrthoDB" id="431626at2759"/>
<dbReference type="InterPro" id="IPR016024">
    <property type="entry name" value="ARM-type_fold"/>
</dbReference>
<dbReference type="GO" id="GO:0006606">
    <property type="term" value="P:protein import into nucleus"/>
    <property type="evidence" value="ECO:0007669"/>
    <property type="project" value="TreeGrafter"/>
</dbReference>
<dbReference type="SMART" id="SM00913">
    <property type="entry name" value="IBN_N"/>
    <property type="match status" value="1"/>
</dbReference>
<dbReference type="InterPro" id="IPR001494">
    <property type="entry name" value="Importin-beta_N"/>
</dbReference>
<dbReference type="AlphaFoldDB" id="A0A9W8B5B8"/>
<dbReference type="PANTHER" id="PTHR10997">
    <property type="entry name" value="IMPORTIN-7, 8, 11"/>
    <property type="match status" value="1"/>
</dbReference>
<comment type="subcellular location">
    <subcellularLocation>
        <location evidence="1">Nucleus</location>
    </subcellularLocation>
</comment>
<accession>A0A9W8B5B8</accession>
<protein>
    <recommendedName>
        <fullName evidence="6">Importin N-terminal domain-containing protein</fullName>
    </recommendedName>
</protein>
<comment type="similarity">
    <text evidence="2">Belongs to the importin beta family.</text>
</comment>
<dbReference type="InterPro" id="IPR011989">
    <property type="entry name" value="ARM-like"/>
</dbReference>
<evidence type="ECO:0000259" key="6">
    <source>
        <dbReference type="PROSITE" id="PS50166"/>
    </source>
</evidence>
<feature type="domain" description="Importin N-terminal" evidence="6">
    <location>
        <begin position="23"/>
        <end position="99"/>
    </location>
</feature>
<gene>
    <name evidence="7" type="ORF">H4R34_000414</name>
</gene>
<evidence type="ECO:0000256" key="2">
    <source>
        <dbReference type="ARBA" id="ARBA00007991"/>
    </source>
</evidence>
<proteinExistence type="inferred from homology"/>
<name>A0A9W8B5B8_9FUNG</name>
<keyword evidence="3" id="KW-0813">Transport</keyword>
<evidence type="ECO:0000313" key="8">
    <source>
        <dbReference type="Proteomes" id="UP001151582"/>
    </source>
</evidence>
<evidence type="ECO:0000256" key="1">
    <source>
        <dbReference type="ARBA" id="ARBA00004123"/>
    </source>
</evidence>
<evidence type="ECO:0000313" key="7">
    <source>
        <dbReference type="EMBL" id="KAJ1984794.1"/>
    </source>
</evidence>
<comment type="caution">
    <text evidence="7">The sequence shown here is derived from an EMBL/GenBank/DDBJ whole genome shotgun (WGS) entry which is preliminary data.</text>
</comment>
<dbReference type="PANTHER" id="PTHR10997:SF9">
    <property type="entry name" value="IMPORTIN-9"/>
    <property type="match status" value="1"/>
</dbReference>
<dbReference type="SUPFAM" id="SSF48371">
    <property type="entry name" value="ARM repeat"/>
    <property type="match status" value="1"/>
</dbReference>
<dbReference type="Pfam" id="PF25018">
    <property type="entry name" value="HEAT_IPO9_c"/>
    <property type="match status" value="1"/>
</dbReference>
<dbReference type="Pfam" id="PF25758">
    <property type="entry name" value="TPR_IPO11"/>
    <property type="match status" value="1"/>
</dbReference>
<dbReference type="InterPro" id="IPR056840">
    <property type="entry name" value="HEAT_IPO9_central"/>
</dbReference>
<evidence type="ECO:0000256" key="5">
    <source>
        <dbReference type="ARBA" id="ARBA00023242"/>
    </source>
</evidence>
<dbReference type="GO" id="GO:0005635">
    <property type="term" value="C:nuclear envelope"/>
    <property type="evidence" value="ECO:0007669"/>
    <property type="project" value="TreeGrafter"/>
</dbReference>